<dbReference type="InterPro" id="IPR002641">
    <property type="entry name" value="PNPLA_dom"/>
</dbReference>
<feature type="domain" description="PNPLA" evidence="1">
    <location>
        <begin position="65"/>
        <end position="255"/>
    </location>
</feature>
<dbReference type="InterPro" id="IPR006311">
    <property type="entry name" value="TAT_signal"/>
</dbReference>
<evidence type="ECO:0000259" key="1">
    <source>
        <dbReference type="Pfam" id="PF01734"/>
    </source>
</evidence>
<evidence type="ECO:0000313" key="2">
    <source>
        <dbReference type="EMBL" id="MBU8874400.1"/>
    </source>
</evidence>
<reference evidence="2 3" key="1">
    <citation type="submission" date="2021-06" db="EMBL/GenBank/DDBJ databases">
        <authorList>
            <person name="Lee D.H."/>
        </authorList>
    </citation>
    <scope>NUCLEOTIDE SEQUENCE [LARGE SCALE GENOMIC DNA]</scope>
    <source>
        <strain evidence="2 3">MMS21-HV4-11</strain>
    </source>
</reference>
<proteinExistence type="predicted"/>
<protein>
    <submittedName>
        <fullName evidence="2">Patatin-like phospholipase family protein</fullName>
    </submittedName>
</protein>
<name>A0ABS6IK76_9HYPH</name>
<evidence type="ECO:0000313" key="3">
    <source>
        <dbReference type="Proteomes" id="UP000727907"/>
    </source>
</evidence>
<dbReference type="RefSeq" id="WP_216959849.1">
    <property type="nucleotide sequence ID" value="NZ_JAHOPB010000001.1"/>
</dbReference>
<sequence>MTVAEKFGRRGLIAAGTLAAATALGRPALAQAPVAAGATPAGWNDGLAHPIPYTPSPGLGKERGLVLGGGGAYLVSWMMGYFHALKQNGVDLATADVVVGTSAGSIAGAVLTSGRLWRLTGELDIFASFPKLFAELVPALQANPSQERARKLAVDARDASFETIRNIGRAAMAARNPAGTDKYFSTLHRLIGPTIWPSPALHTTANDCYTGERIVVSASAGLHIDVACAASSSLPGSMGPTWLKDRLCMDGGICQTSTHADVVTGVKRALVISLSDGGPQAVTQGLRTSGMPNTLQQEIRDLEAGGTRTMLTVAGLLPGTQHVDNIMDPKWIGPLLKYGHERGLAELPKVKALWA</sequence>
<dbReference type="EMBL" id="JAHOPB010000001">
    <property type="protein sequence ID" value="MBU8874400.1"/>
    <property type="molecule type" value="Genomic_DNA"/>
</dbReference>
<gene>
    <name evidence="2" type="ORF">KQ910_11560</name>
</gene>
<organism evidence="2 3">
    <name type="scientific">Reyranella humidisoli</name>
    <dbReference type="NCBI Taxonomy" id="2849149"/>
    <lineage>
        <taxon>Bacteria</taxon>
        <taxon>Pseudomonadati</taxon>
        <taxon>Pseudomonadota</taxon>
        <taxon>Alphaproteobacteria</taxon>
        <taxon>Hyphomicrobiales</taxon>
        <taxon>Reyranellaceae</taxon>
        <taxon>Reyranella</taxon>
    </lineage>
</organism>
<dbReference type="Pfam" id="PF01734">
    <property type="entry name" value="Patatin"/>
    <property type="match status" value="1"/>
</dbReference>
<dbReference type="Proteomes" id="UP000727907">
    <property type="component" value="Unassembled WGS sequence"/>
</dbReference>
<keyword evidence="3" id="KW-1185">Reference proteome</keyword>
<comment type="caution">
    <text evidence="2">The sequence shown here is derived from an EMBL/GenBank/DDBJ whole genome shotgun (WGS) entry which is preliminary data.</text>
</comment>
<dbReference type="PROSITE" id="PS51318">
    <property type="entry name" value="TAT"/>
    <property type="match status" value="1"/>
</dbReference>
<accession>A0ABS6IK76</accession>